<dbReference type="GO" id="GO:0016853">
    <property type="term" value="F:isomerase activity"/>
    <property type="evidence" value="ECO:0007669"/>
    <property type="project" value="UniProtKB-KW"/>
</dbReference>
<feature type="domain" description="Chalcone isomerase" evidence="2">
    <location>
        <begin position="42"/>
        <end position="171"/>
    </location>
</feature>
<dbReference type="InterPro" id="IPR016088">
    <property type="entry name" value="Chalcone_isomerase_3-sand"/>
</dbReference>
<dbReference type="EMBL" id="JAVRHX010000001">
    <property type="protein sequence ID" value="MDT0593439.1"/>
    <property type="molecule type" value="Genomic_DNA"/>
</dbReference>
<proteinExistence type="predicted"/>
<keyword evidence="3" id="KW-0413">Isomerase</keyword>
<keyword evidence="1" id="KW-0732">Signal</keyword>
<reference evidence="3 4" key="1">
    <citation type="submission" date="2023-09" db="EMBL/GenBank/DDBJ databases">
        <authorList>
            <person name="Rey-Velasco X."/>
        </authorList>
    </citation>
    <scope>NUCLEOTIDE SEQUENCE [LARGE SCALE GENOMIC DNA]</scope>
    <source>
        <strain evidence="3 4">P117</strain>
    </source>
</reference>
<comment type="caution">
    <text evidence="3">The sequence shown here is derived from an EMBL/GenBank/DDBJ whole genome shotgun (WGS) entry which is preliminary data.</text>
</comment>
<keyword evidence="4" id="KW-1185">Reference proteome</keyword>
<feature type="signal peptide" evidence="1">
    <location>
        <begin position="1"/>
        <end position="21"/>
    </location>
</feature>
<evidence type="ECO:0000256" key="1">
    <source>
        <dbReference type="SAM" id="SignalP"/>
    </source>
</evidence>
<gene>
    <name evidence="3" type="ORF">RM552_01110</name>
</gene>
<dbReference type="Gene3D" id="3.50.70.10">
    <property type="match status" value="1"/>
</dbReference>
<organism evidence="3 4">
    <name type="scientific">Glaciecola petra</name>
    <dbReference type="NCBI Taxonomy" id="3075602"/>
    <lineage>
        <taxon>Bacteria</taxon>
        <taxon>Pseudomonadati</taxon>
        <taxon>Pseudomonadota</taxon>
        <taxon>Gammaproteobacteria</taxon>
        <taxon>Alteromonadales</taxon>
        <taxon>Alteromonadaceae</taxon>
        <taxon>Glaciecola</taxon>
    </lineage>
</organism>
<sequence>MRRLIFLLSIIFMNLSHLSHAEAKNLQAYIDNPEVVGEARLKMFFFKIYDASLIAQNGVFVDDQPFALKLKYLRDFDGKDIASRSIDEMRKQGMEDEVKLAKWFQQMKQLFPNVKEGQTITGIVDANQVSHFYFDSQHLGKVEDKEFSKWFFNIWLAENTSQPDMRLALIGKSK</sequence>
<feature type="chain" id="PRO_5047297721" evidence="1">
    <location>
        <begin position="22"/>
        <end position="174"/>
    </location>
</feature>
<evidence type="ECO:0000259" key="2">
    <source>
        <dbReference type="Pfam" id="PF16036"/>
    </source>
</evidence>
<dbReference type="Pfam" id="PF16036">
    <property type="entry name" value="Chalcone_3"/>
    <property type="match status" value="1"/>
</dbReference>
<protein>
    <submittedName>
        <fullName evidence="3">Chalcone isomerase family protein</fullName>
    </submittedName>
</protein>
<dbReference type="Proteomes" id="UP001253545">
    <property type="component" value="Unassembled WGS sequence"/>
</dbReference>
<dbReference type="RefSeq" id="WP_311366954.1">
    <property type="nucleotide sequence ID" value="NZ_JAVRHX010000001.1"/>
</dbReference>
<evidence type="ECO:0000313" key="4">
    <source>
        <dbReference type="Proteomes" id="UP001253545"/>
    </source>
</evidence>
<name>A0ABU2ZM59_9ALTE</name>
<accession>A0ABU2ZM59</accession>
<dbReference type="InterPro" id="IPR016087">
    <property type="entry name" value="Chalcone_isomerase"/>
</dbReference>
<evidence type="ECO:0000313" key="3">
    <source>
        <dbReference type="EMBL" id="MDT0593439.1"/>
    </source>
</evidence>